<dbReference type="Gene3D" id="2.40.50.90">
    <property type="match status" value="1"/>
</dbReference>
<evidence type="ECO:0008006" key="3">
    <source>
        <dbReference type="Google" id="ProtNLM"/>
    </source>
</evidence>
<dbReference type="Proteomes" id="UP000294881">
    <property type="component" value="Unassembled WGS sequence"/>
</dbReference>
<sequence length="288" mass="30229">MARHGAPGWRTLVMAMSMGLCGVTGQVMAGAPAGDGAPVCWSAPDDVRLAVMGVTGQGALLLAGGAVARLAWLDTPEPWLPARKAALEQLLGGAGAPPSEIRARNGGAHDRWGGFGVVADVAVARGDAKEPCVNVQAWLLGQGLARLRPESANEPAPAGLQAWRKAEAAARAARLALWADPAYAPLPADLPQAILRREGRFVIVEGAVTSINERPGLTWLNFGSRWSEDMTVSAPARIWRMVKRSGLTVARLQGRVVRVRGIVESRGGPMIELASPAELEIAETGSRP</sequence>
<dbReference type="InterPro" id="IPR035437">
    <property type="entry name" value="SNase_OB-fold_sf"/>
</dbReference>
<comment type="caution">
    <text evidence="1">The sequence shown here is derived from an EMBL/GenBank/DDBJ whole genome shotgun (WGS) entry which is preliminary data.</text>
</comment>
<proteinExistence type="predicted"/>
<organism evidence="1 2">
    <name type="scientific">Camelimonas lactis</name>
    <dbReference type="NCBI Taxonomy" id="659006"/>
    <lineage>
        <taxon>Bacteria</taxon>
        <taxon>Pseudomonadati</taxon>
        <taxon>Pseudomonadota</taxon>
        <taxon>Alphaproteobacteria</taxon>
        <taxon>Hyphomicrobiales</taxon>
        <taxon>Chelatococcaceae</taxon>
        <taxon>Camelimonas</taxon>
    </lineage>
</organism>
<dbReference type="EMBL" id="SLWL01000003">
    <property type="protein sequence ID" value="TCO14583.1"/>
    <property type="molecule type" value="Genomic_DNA"/>
</dbReference>
<dbReference type="OrthoDB" id="7618306at2"/>
<reference evidence="1 2" key="1">
    <citation type="submission" date="2019-03" db="EMBL/GenBank/DDBJ databases">
        <title>Genomic Encyclopedia of Type Strains, Phase IV (KMG-IV): sequencing the most valuable type-strain genomes for metagenomic binning, comparative biology and taxonomic classification.</title>
        <authorList>
            <person name="Goeker M."/>
        </authorList>
    </citation>
    <scope>NUCLEOTIDE SEQUENCE [LARGE SCALE GENOMIC DNA]</scope>
    <source>
        <strain evidence="1 2">DSM 22958</strain>
    </source>
</reference>
<dbReference type="SUPFAM" id="SSF50199">
    <property type="entry name" value="Staphylococcal nuclease"/>
    <property type="match status" value="1"/>
</dbReference>
<dbReference type="AlphaFoldDB" id="A0A4R2GVE9"/>
<evidence type="ECO:0000313" key="1">
    <source>
        <dbReference type="EMBL" id="TCO14583.1"/>
    </source>
</evidence>
<gene>
    <name evidence="1" type="ORF">EV666_10390</name>
</gene>
<keyword evidence="2" id="KW-1185">Reference proteome</keyword>
<name>A0A4R2GVE9_9HYPH</name>
<protein>
    <recommendedName>
        <fullName evidence="3">Nuclease-like protein</fullName>
    </recommendedName>
</protein>
<evidence type="ECO:0000313" key="2">
    <source>
        <dbReference type="Proteomes" id="UP000294881"/>
    </source>
</evidence>
<dbReference type="RefSeq" id="WP_132004003.1">
    <property type="nucleotide sequence ID" value="NZ_JBHUNN010000002.1"/>
</dbReference>
<accession>A0A4R2GVE9</accession>